<comment type="similarity">
    <text evidence="1">Belongs to the methylthioribose kinase family.</text>
</comment>
<reference evidence="7" key="1">
    <citation type="submission" date="2023-03" db="EMBL/GenBank/DDBJ databases">
        <title>Massive genome expansion in bonnet fungi (Mycena s.s.) driven by repeated elements and novel gene families across ecological guilds.</title>
        <authorList>
            <consortium name="Lawrence Berkeley National Laboratory"/>
            <person name="Harder C.B."/>
            <person name="Miyauchi S."/>
            <person name="Viragh M."/>
            <person name="Kuo A."/>
            <person name="Thoen E."/>
            <person name="Andreopoulos B."/>
            <person name="Lu D."/>
            <person name="Skrede I."/>
            <person name="Drula E."/>
            <person name="Henrissat B."/>
            <person name="Morin E."/>
            <person name="Kohler A."/>
            <person name="Barry K."/>
            <person name="LaButti K."/>
            <person name="Morin E."/>
            <person name="Salamov A."/>
            <person name="Lipzen A."/>
            <person name="Mereny Z."/>
            <person name="Hegedus B."/>
            <person name="Baldrian P."/>
            <person name="Stursova M."/>
            <person name="Weitz H."/>
            <person name="Taylor A."/>
            <person name="Grigoriev I.V."/>
            <person name="Nagy L.G."/>
            <person name="Martin F."/>
            <person name="Kauserud H."/>
        </authorList>
    </citation>
    <scope>NUCLEOTIDE SEQUENCE</scope>
    <source>
        <strain evidence="7">CBHHK200</strain>
    </source>
</reference>
<dbReference type="GO" id="GO:0016301">
    <property type="term" value="F:kinase activity"/>
    <property type="evidence" value="ECO:0007669"/>
    <property type="project" value="UniProtKB-KW"/>
</dbReference>
<keyword evidence="5" id="KW-0067">ATP-binding</keyword>
<comment type="caution">
    <text evidence="7">The sequence shown here is derived from an EMBL/GenBank/DDBJ whole genome shotgun (WGS) entry which is preliminary data.</text>
</comment>
<dbReference type="GO" id="GO:0005524">
    <property type="term" value="F:ATP binding"/>
    <property type="evidence" value="ECO:0007669"/>
    <property type="project" value="UniProtKB-KW"/>
</dbReference>
<organism evidence="7 8">
    <name type="scientific">Mycena alexandri</name>
    <dbReference type="NCBI Taxonomy" id="1745969"/>
    <lineage>
        <taxon>Eukaryota</taxon>
        <taxon>Fungi</taxon>
        <taxon>Dikarya</taxon>
        <taxon>Basidiomycota</taxon>
        <taxon>Agaricomycotina</taxon>
        <taxon>Agaricomycetes</taxon>
        <taxon>Agaricomycetidae</taxon>
        <taxon>Agaricales</taxon>
        <taxon>Marasmiineae</taxon>
        <taxon>Mycenaceae</taxon>
        <taxon>Mycena</taxon>
    </lineage>
</organism>
<keyword evidence="2" id="KW-0808">Transferase</keyword>
<gene>
    <name evidence="7" type="ORF">C8F04DRAFT_742204</name>
</gene>
<keyword evidence="3" id="KW-0547">Nucleotide-binding</keyword>
<evidence type="ECO:0000256" key="1">
    <source>
        <dbReference type="ARBA" id="ARBA00010165"/>
    </source>
</evidence>
<evidence type="ECO:0000256" key="5">
    <source>
        <dbReference type="ARBA" id="ARBA00022840"/>
    </source>
</evidence>
<name>A0AAD6SLR3_9AGAR</name>
<accession>A0AAD6SLR3</accession>
<dbReference type="InterPro" id="IPR011009">
    <property type="entry name" value="Kinase-like_dom_sf"/>
</dbReference>
<dbReference type="Pfam" id="PF01636">
    <property type="entry name" value="APH"/>
    <property type="match status" value="1"/>
</dbReference>
<evidence type="ECO:0000256" key="3">
    <source>
        <dbReference type="ARBA" id="ARBA00022741"/>
    </source>
</evidence>
<sequence>MTIMHDLSAAAGVQAYLETSQFASSTVTPLTGGTGNFAFRLHLLRPYNGKSTAVVKHARPYVATAASIPLAIERQAFEAKALEKVKEGLNCGPKATVPSVYHLDEEAHILIMEDCGENSINLKSLLVSAPPSVTIAQDIGRALGQFLGRLHSWGTNEPAMLDFFDQNEQAKEITAWVTYGRILPTLTSGNVPAVAFLPEPVPESDLDDIRAIIAERTAEINTSRAALTMGDFWTGNVMVNLTKDAITGETSFENLYVIDWELAKTGVAALDVGQFCAEALTVTLFKPDAVEASKALIEAFLTEYRAHCGVMAPHMANTAAKHMGAHLVAITSGARWGTPEETAKAIEVGLEHLMEGCSDRWVRERSVLSPLM</sequence>
<dbReference type="InterPro" id="IPR002575">
    <property type="entry name" value="Aminoglycoside_PTrfase"/>
</dbReference>
<dbReference type="EMBL" id="JARJCM010000096">
    <property type="protein sequence ID" value="KAJ7029879.1"/>
    <property type="molecule type" value="Genomic_DNA"/>
</dbReference>
<keyword evidence="8" id="KW-1185">Reference proteome</keyword>
<keyword evidence="4 7" id="KW-0418">Kinase</keyword>
<evidence type="ECO:0000256" key="2">
    <source>
        <dbReference type="ARBA" id="ARBA00022679"/>
    </source>
</evidence>
<dbReference type="PANTHER" id="PTHR34273">
    <property type="entry name" value="METHYLTHIORIBOSE KINASE"/>
    <property type="match status" value="1"/>
</dbReference>
<protein>
    <submittedName>
        <fullName evidence="7">Kinase-like domain-containing protein</fullName>
    </submittedName>
</protein>
<evidence type="ECO:0000313" key="7">
    <source>
        <dbReference type="EMBL" id="KAJ7029879.1"/>
    </source>
</evidence>
<evidence type="ECO:0000313" key="8">
    <source>
        <dbReference type="Proteomes" id="UP001218188"/>
    </source>
</evidence>
<dbReference type="Proteomes" id="UP001218188">
    <property type="component" value="Unassembled WGS sequence"/>
</dbReference>
<dbReference type="Gene3D" id="3.30.200.20">
    <property type="entry name" value="Phosphorylase Kinase, domain 1"/>
    <property type="match status" value="1"/>
</dbReference>
<evidence type="ECO:0000256" key="4">
    <source>
        <dbReference type="ARBA" id="ARBA00022777"/>
    </source>
</evidence>
<dbReference type="Gene3D" id="3.90.1200.10">
    <property type="match status" value="1"/>
</dbReference>
<proteinExistence type="inferred from homology"/>
<feature type="domain" description="Aminoglycoside phosphotransferase" evidence="6">
    <location>
        <begin position="52"/>
        <end position="303"/>
    </location>
</feature>
<evidence type="ECO:0000259" key="6">
    <source>
        <dbReference type="Pfam" id="PF01636"/>
    </source>
</evidence>
<dbReference type="AlphaFoldDB" id="A0AAD6SLR3"/>
<dbReference type="SUPFAM" id="SSF56112">
    <property type="entry name" value="Protein kinase-like (PK-like)"/>
    <property type="match status" value="1"/>
</dbReference>
<dbReference type="PANTHER" id="PTHR34273:SF2">
    <property type="entry name" value="METHYLTHIORIBOSE KINASE"/>
    <property type="match status" value="1"/>
</dbReference>